<dbReference type="InterPro" id="IPR009061">
    <property type="entry name" value="DNA-bd_dom_put_sf"/>
</dbReference>
<name>A0ABS3LBZ9_9ENTE</name>
<dbReference type="SUPFAM" id="SSF46955">
    <property type="entry name" value="Putative DNA-binding domain"/>
    <property type="match status" value="1"/>
</dbReference>
<feature type="domain" description="HTH merR-type" evidence="2">
    <location>
        <begin position="1"/>
        <end position="69"/>
    </location>
</feature>
<dbReference type="Gene3D" id="1.10.1660.10">
    <property type="match status" value="1"/>
</dbReference>
<reference evidence="3 4" key="1">
    <citation type="submission" date="2021-03" db="EMBL/GenBank/DDBJ databases">
        <title>Enterococcal diversity collection.</title>
        <authorList>
            <person name="Gilmore M.S."/>
            <person name="Schwartzman J."/>
            <person name="Van Tyne D."/>
            <person name="Martin M."/>
            <person name="Earl A.M."/>
            <person name="Manson A.L."/>
            <person name="Straub T."/>
            <person name="Salamzade R."/>
            <person name="Saavedra J."/>
            <person name="Lebreton F."/>
            <person name="Prichula J."/>
            <person name="Schaufler K."/>
            <person name="Gaca A."/>
            <person name="Sgardioli B."/>
            <person name="Wagenaar J."/>
            <person name="Strong T."/>
        </authorList>
    </citation>
    <scope>NUCLEOTIDE SEQUENCE [LARGE SCALE GENOMIC DNA]</scope>
    <source>
        <strain evidence="3 4">669A</strain>
    </source>
</reference>
<evidence type="ECO:0000259" key="2">
    <source>
        <dbReference type="PROSITE" id="PS50937"/>
    </source>
</evidence>
<organism evidence="3 4">
    <name type="scientific">Candidatus Enterococcus moelleringii</name>
    <dbReference type="NCBI Taxonomy" id="2815325"/>
    <lineage>
        <taxon>Bacteria</taxon>
        <taxon>Bacillati</taxon>
        <taxon>Bacillota</taxon>
        <taxon>Bacilli</taxon>
        <taxon>Lactobacillales</taxon>
        <taxon>Enterococcaceae</taxon>
        <taxon>Enterococcus</taxon>
    </lineage>
</organism>
<dbReference type="SMART" id="SM00422">
    <property type="entry name" value="HTH_MERR"/>
    <property type="match status" value="1"/>
</dbReference>
<evidence type="ECO:0000313" key="4">
    <source>
        <dbReference type="Proteomes" id="UP000664601"/>
    </source>
</evidence>
<dbReference type="PROSITE" id="PS50937">
    <property type="entry name" value="HTH_MERR_2"/>
    <property type="match status" value="1"/>
</dbReference>
<dbReference type="Proteomes" id="UP000664601">
    <property type="component" value="Unassembled WGS sequence"/>
</dbReference>
<evidence type="ECO:0000256" key="1">
    <source>
        <dbReference type="ARBA" id="ARBA00023125"/>
    </source>
</evidence>
<dbReference type="InterPro" id="IPR047057">
    <property type="entry name" value="MerR_fam"/>
</dbReference>
<dbReference type="PANTHER" id="PTHR30204:SF98">
    <property type="entry name" value="HTH-TYPE TRANSCRIPTIONAL REGULATOR ADHR"/>
    <property type="match status" value="1"/>
</dbReference>
<dbReference type="PANTHER" id="PTHR30204">
    <property type="entry name" value="REDOX-CYCLING DRUG-SENSING TRANSCRIPTIONAL ACTIVATOR SOXR"/>
    <property type="match status" value="1"/>
</dbReference>
<dbReference type="Pfam" id="PF13411">
    <property type="entry name" value="MerR_1"/>
    <property type="match status" value="1"/>
</dbReference>
<keyword evidence="1" id="KW-0238">DNA-binding</keyword>
<dbReference type="CDD" id="cd01109">
    <property type="entry name" value="HTH_YyaN"/>
    <property type="match status" value="1"/>
</dbReference>
<dbReference type="EMBL" id="JAFREM010000020">
    <property type="protein sequence ID" value="MBO1307154.1"/>
    <property type="molecule type" value="Genomic_DNA"/>
</dbReference>
<dbReference type="InterPro" id="IPR000551">
    <property type="entry name" value="MerR-type_HTH_dom"/>
</dbReference>
<comment type="caution">
    <text evidence="3">The sequence shown here is derived from an EMBL/GenBank/DDBJ whole genome shotgun (WGS) entry which is preliminary data.</text>
</comment>
<protein>
    <submittedName>
        <fullName evidence="3">MerR family transcriptional regulator</fullName>
    </submittedName>
</protein>
<gene>
    <name evidence="3" type="ORF">JZO70_13335</name>
</gene>
<proteinExistence type="predicted"/>
<sequence>MNIKEVADMFDLTVDTIRYYERIGVIPPITRDEKGYRVFTKRDLNWVYLVKNLRKAGLSIESLVEFATLSQLEGDERLAQKDILREQLKELDEKIEEMHKTRDLLAYKIDTYDEHIAKFNAGEMTEDNIDELWTMEYFRSKSNK</sequence>
<evidence type="ECO:0000313" key="3">
    <source>
        <dbReference type="EMBL" id="MBO1307154.1"/>
    </source>
</evidence>
<dbReference type="RefSeq" id="WP_207674167.1">
    <property type="nucleotide sequence ID" value="NZ_JAFREM010000020.1"/>
</dbReference>
<accession>A0ABS3LBZ9</accession>
<keyword evidence="4" id="KW-1185">Reference proteome</keyword>